<feature type="compositionally biased region" description="Acidic residues" evidence="1">
    <location>
        <begin position="196"/>
        <end position="214"/>
    </location>
</feature>
<feature type="region of interest" description="Disordered" evidence="1">
    <location>
        <begin position="122"/>
        <end position="218"/>
    </location>
</feature>
<feature type="compositionally biased region" description="Low complexity" evidence="1">
    <location>
        <begin position="122"/>
        <end position="141"/>
    </location>
</feature>
<gene>
    <name evidence="2" type="ORF">VTK73DRAFT_10337</name>
</gene>
<keyword evidence="3" id="KW-1185">Reference proteome</keyword>
<protein>
    <submittedName>
        <fullName evidence="2">Uncharacterized protein</fullName>
    </submittedName>
</protein>
<evidence type="ECO:0000256" key="1">
    <source>
        <dbReference type="SAM" id="MobiDB-lite"/>
    </source>
</evidence>
<proteinExistence type="predicted"/>
<name>A0ABR3VX83_9PEZI</name>
<evidence type="ECO:0000313" key="2">
    <source>
        <dbReference type="EMBL" id="KAL1847523.1"/>
    </source>
</evidence>
<dbReference type="Proteomes" id="UP001586593">
    <property type="component" value="Unassembled WGS sequence"/>
</dbReference>
<feature type="compositionally biased region" description="Basic and acidic residues" evidence="1">
    <location>
        <begin position="175"/>
        <end position="195"/>
    </location>
</feature>
<dbReference type="EMBL" id="JAZHXJ010000973">
    <property type="protein sequence ID" value="KAL1847523.1"/>
    <property type="molecule type" value="Genomic_DNA"/>
</dbReference>
<comment type="caution">
    <text evidence="2">The sequence shown here is derived from an EMBL/GenBank/DDBJ whole genome shotgun (WGS) entry which is preliminary data.</text>
</comment>
<reference evidence="2 3" key="1">
    <citation type="journal article" date="2024" name="Commun. Biol.">
        <title>Comparative genomic analysis of thermophilic fungi reveals convergent evolutionary adaptations and gene losses.</title>
        <authorList>
            <person name="Steindorff A.S."/>
            <person name="Aguilar-Pontes M.V."/>
            <person name="Robinson A.J."/>
            <person name="Andreopoulos B."/>
            <person name="LaButti K."/>
            <person name="Kuo A."/>
            <person name="Mondo S."/>
            <person name="Riley R."/>
            <person name="Otillar R."/>
            <person name="Haridas S."/>
            <person name="Lipzen A."/>
            <person name="Grimwood J."/>
            <person name="Schmutz J."/>
            <person name="Clum A."/>
            <person name="Reid I.D."/>
            <person name="Moisan M.C."/>
            <person name="Butler G."/>
            <person name="Nguyen T.T.M."/>
            <person name="Dewar K."/>
            <person name="Conant G."/>
            <person name="Drula E."/>
            <person name="Henrissat B."/>
            <person name="Hansel C."/>
            <person name="Singer S."/>
            <person name="Hutchinson M.I."/>
            <person name="de Vries R.P."/>
            <person name="Natvig D.O."/>
            <person name="Powell A.J."/>
            <person name="Tsang A."/>
            <person name="Grigoriev I.V."/>
        </authorList>
    </citation>
    <scope>NUCLEOTIDE SEQUENCE [LARGE SCALE GENOMIC DNA]</scope>
    <source>
        <strain evidence="2 3">ATCC 24622</strain>
    </source>
</reference>
<organism evidence="2 3">
    <name type="scientific">Phialemonium thermophilum</name>
    <dbReference type="NCBI Taxonomy" id="223376"/>
    <lineage>
        <taxon>Eukaryota</taxon>
        <taxon>Fungi</taxon>
        <taxon>Dikarya</taxon>
        <taxon>Ascomycota</taxon>
        <taxon>Pezizomycotina</taxon>
        <taxon>Sordariomycetes</taxon>
        <taxon>Sordariomycetidae</taxon>
        <taxon>Cephalothecales</taxon>
        <taxon>Cephalothecaceae</taxon>
        <taxon>Phialemonium</taxon>
    </lineage>
</organism>
<accession>A0ABR3VX83</accession>
<sequence>MTSHTNGVATSNGTYVDSRNGKGTSAGLSYENANIDEIMYRQLNEDILAYRHDLSFCTEQLAAADLTPQEMRTLQLRTLDLGHQIRHCQHRAEILQIQIRNRGGGNVGTHQLHSWVAANNHSASHANGSGARRRSSGNTASQGTLKRPAPATMSPVLGKRPRMQQPNVGNNGRHHTNETHDGQHGHADEKHKIEDQETDENDDLLTPDSDDDNSNEPITNLQRLGYWKCRLCRTPKYLQAGSGRAPAAPCKWPLKDVAKMIAHFTEMHPEHRPDERCAELGAALRRNRGPFEYWLRCSRSQNLGEDGAVVDRCVSELLAGRLPDLLRRLSRAAANFPAA</sequence>
<feature type="region of interest" description="Disordered" evidence="1">
    <location>
        <begin position="1"/>
        <end position="22"/>
    </location>
</feature>
<evidence type="ECO:0000313" key="3">
    <source>
        <dbReference type="Proteomes" id="UP001586593"/>
    </source>
</evidence>